<reference evidence="7 8" key="1">
    <citation type="submission" date="2016-07" db="EMBL/GenBank/DDBJ databases">
        <title>Pervasive Adenine N6-methylation of Active Genes in Fungi.</title>
        <authorList>
            <consortium name="DOE Joint Genome Institute"/>
            <person name="Mondo S.J."/>
            <person name="Dannebaum R.O."/>
            <person name="Kuo R.C."/>
            <person name="Labutti K."/>
            <person name="Haridas S."/>
            <person name="Kuo A."/>
            <person name="Salamov A."/>
            <person name="Ahrendt S.R."/>
            <person name="Lipzen A."/>
            <person name="Sullivan W."/>
            <person name="Andreopoulos W.B."/>
            <person name="Clum A."/>
            <person name="Lindquist E."/>
            <person name="Daum C."/>
            <person name="Ramamoorthy G.K."/>
            <person name="Gryganskyi A."/>
            <person name="Culley D."/>
            <person name="Magnuson J.K."/>
            <person name="James T.Y."/>
            <person name="O'Malley M.A."/>
            <person name="Stajich J.E."/>
            <person name="Spatafora J.W."/>
            <person name="Visel A."/>
            <person name="Grigoriev I.V."/>
        </authorList>
    </citation>
    <scope>NUCLEOTIDE SEQUENCE [LARGE SCALE GENOMIC DNA]</scope>
    <source>
        <strain evidence="7 8">62-1032</strain>
    </source>
</reference>
<protein>
    <submittedName>
        <fullName evidence="7">AAT family amino acid transporter</fullName>
    </submittedName>
</protein>
<feature type="transmembrane region" description="Helical" evidence="5">
    <location>
        <begin position="386"/>
        <end position="407"/>
    </location>
</feature>
<keyword evidence="3 5" id="KW-1133">Transmembrane helix</keyword>
<dbReference type="Pfam" id="PF00324">
    <property type="entry name" value="AA_permease"/>
    <property type="match status" value="1"/>
</dbReference>
<dbReference type="Proteomes" id="UP000193467">
    <property type="component" value="Unassembled WGS sequence"/>
</dbReference>
<evidence type="ECO:0000256" key="4">
    <source>
        <dbReference type="ARBA" id="ARBA00023136"/>
    </source>
</evidence>
<sequence>MSSDSASDKKDLEQPAEAKIYSASIISSDDNRFASTSVSHRKLESYHVNLIAIGGTVGTALFVYMGAGLTAGGPLNLLLGYAWWTSVIWCVAEGQKELVTQWPTDTAFSRYASRYVDDAAGFAVGWNFFLSQVALVIFEVVAFGLVLGFWDDAANINPAITITAVIVAYAFLNLWDARFFGNAEFGFAMGKVLLITGLIIMTFITMLGGNPLKDRFGFRFWRDPGVMTGPYPEHGHSTNLFEGFLACIINACFTVAGPDYLSMVAGEARNPRKVMPKAFNATIYRLVAFFIGSALCIGILVPYNDPNLLGAQAAGAPGGARSPYVIAMQRYVLTIPVLPHIVNGLILSSVFSAGNAFLFCASRSLAQMGRDGQAPKIMAKRNRNGVPYVSVIVCLAITLLSYCQVSSSAQVVITYLTGLVGSCQIVNWIVMSITYIRWDKGLKAQGISRDTLHCRSRVQPYAAQYALGCSSFVLLMQGYTVFLSGAWDTPSFIFAYFAPAFYVVLFIGWKLLKKTRWETPTSMDVTSFVNDPEFTEIIDYAEIEHRGKVGTIVHKVFSTLF</sequence>
<dbReference type="PANTHER" id="PTHR43341:SF15">
    <property type="entry name" value="GENERAL AMINO ACID PERMEASE AGP2"/>
    <property type="match status" value="1"/>
</dbReference>
<keyword evidence="4 5" id="KW-0472">Membrane</keyword>
<evidence type="ECO:0000256" key="1">
    <source>
        <dbReference type="ARBA" id="ARBA00004141"/>
    </source>
</evidence>
<feature type="transmembrane region" description="Helical" evidence="5">
    <location>
        <begin position="493"/>
        <end position="512"/>
    </location>
</feature>
<dbReference type="PANTHER" id="PTHR43341">
    <property type="entry name" value="AMINO ACID PERMEASE"/>
    <property type="match status" value="1"/>
</dbReference>
<dbReference type="PROSITE" id="PS00221">
    <property type="entry name" value="MIP"/>
    <property type="match status" value="1"/>
</dbReference>
<dbReference type="STRING" id="106004.A0A1Y2G3I3"/>
<dbReference type="EMBL" id="MCGR01000001">
    <property type="protein sequence ID" value="ORY92485.1"/>
    <property type="molecule type" value="Genomic_DNA"/>
</dbReference>
<dbReference type="Gene3D" id="1.20.1740.10">
    <property type="entry name" value="Amino acid/polyamine transporter I"/>
    <property type="match status" value="1"/>
</dbReference>
<feature type="transmembrane region" description="Helical" evidence="5">
    <location>
        <begin position="465"/>
        <end position="487"/>
    </location>
</feature>
<proteinExistence type="predicted"/>
<dbReference type="InterPro" id="IPR050524">
    <property type="entry name" value="APC_YAT"/>
</dbReference>
<feature type="transmembrane region" description="Helical" evidence="5">
    <location>
        <begin position="128"/>
        <end position="150"/>
    </location>
</feature>
<accession>A0A1Y2G3I3</accession>
<dbReference type="AlphaFoldDB" id="A0A1Y2G3I3"/>
<evidence type="ECO:0000256" key="5">
    <source>
        <dbReference type="SAM" id="Phobius"/>
    </source>
</evidence>
<feature type="transmembrane region" description="Helical" evidence="5">
    <location>
        <begin position="282"/>
        <end position="303"/>
    </location>
</feature>
<comment type="subcellular location">
    <subcellularLocation>
        <location evidence="1">Membrane</location>
        <topology evidence="1">Multi-pass membrane protein</topology>
    </subcellularLocation>
</comment>
<comment type="caution">
    <text evidence="7">The sequence shown here is derived from an EMBL/GenBank/DDBJ whole genome shotgun (WGS) entry which is preliminary data.</text>
</comment>
<dbReference type="OrthoDB" id="2533432at2759"/>
<evidence type="ECO:0000313" key="8">
    <source>
        <dbReference type="Proteomes" id="UP000193467"/>
    </source>
</evidence>
<evidence type="ECO:0000256" key="2">
    <source>
        <dbReference type="ARBA" id="ARBA00022692"/>
    </source>
</evidence>
<feature type="transmembrane region" description="Helical" evidence="5">
    <location>
        <begin position="187"/>
        <end position="208"/>
    </location>
</feature>
<dbReference type="GO" id="GO:0015171">
    <property type="term" value="F:amino acid transmembrane transporter activity"/>
    <property type="evidence" value="ECO:0007669"/>
    <property type="project" value="TreeGrafter"/>
</dbReference>
<keyword evidence="2 5" id="KW-0812">Transmembrane</keyword>
<feature type="domain" description="Amino acid permease/ SLC12A" evidence="6">
    <location>
        <begin position="47"/>
        <end position="516"/>
    </location>
</feature>
<gene>
    <name evidence="7" type="ORF">BCR35DRAFT_348873</name>
</gene>
<dbReference type="PIRSF" id="PIRSF006060">
    <property type="entry name" value="AA_transporter"/>
    <property type="match status" value="1"/>
</dbReference>
<feature type="transmembrane region" description="Helical" evidence="5">
    <location>
        <begin position="46"/>
        <end position="67"/>
    </location>
</feature>
<name>A0A1Y2G3I3_9BASI</name>
<organism evidence="7 8">
    <name type="scientific">Leucosporidium creatinivorum</name>
    <dbReference type="NCBI Taxonomy" id="106004"/>
    <lineage>
        <taxon>Eukaryota</taxon>
        <taxon>Fungi</taxon>
        <taxon>Dikarya</taxon>
        <taxon>Basidiomycota</taxon>
        <taxon>Pucciniomycotina</taxon>
        <taxon>Microbotryomycetes</taxon>
        <taxon>Leucosporidiales</taxon>
        <taxon>Leucosporidium</taxon>
    </lineage>
</organism>
<dbReference type="InterPro" id="IPR004841">
    <property type="entry name" value="AA-permease/SLC12A_dom"/>
</dbReference>
<evidence type="ECO:0000259" key="6">
    <source>
        <dbReference type="Pfam" id="PF00324"/>
    </source>
</evidence>
<feature type="transmembrane region" description="Helical" evidence="5">
    <location>
        <begin position="413"/>
        <end position="436"/>
    </location>
</feature>
<dbReference type="InterPro" id="IPR022357">
    <property type="entry name" value="MIP_CS"/>
</dbReference>
<dbReference type="GO" id="GO:0016020">
    <property type="term" value="C:membrane"/>
    <property type="evidence" value="ECO:0007669"/>
    <property type="project" value="UniProtKB-SubCell"/>
</dbReference>
<evidence type="ECO:0000313" key="7">
    <source>
        <dbReference type="EMBL" id="ORY92485.1"/>
    </source>
</evidence>
<dbReference type="InParanoid" id="A0A1Y2G3I3"/>
<feature type="transmembrane region" description="Helical" evidence="5">
    <location>
        <begin position="341"/>
        <end position="365"/>
    </location>
</feature>
<keyword evidence="8" id="KW-1185">Reference proteome</keyword>
<feature type="transmembrane region" description="Helical" evidence="5">
    <location>
        <begin position="156"/>
        <end position="175"/>
    </location>
</feature>
<evidence type="ECO:0000256" key="3">
    <source>
        <dbReference type="ARBA" id="ARBA00022989"/>
    </source>
</evidence>